<dbReference type="InterPro" id="IPR029044">
    <property type="entry name" value="Nucleotide-diphossugar_trans"/>
</dbReference>
<dbReference type="InterPro" id="IPR001173">
    <property type="entry name" value="Glyco_trans_2-like"/>
</dbReference>
<organism evidence="3 4">
    <name type="scientific">Candidatus Rhodoblastus alkanivorans</name>
    <dbReference type="NCBI Taxonomy" id="2954117"/>
    <lineage>
        <taxon>Bacteria</taxon>
        <taxon>Pseudomonadati</taxon>
        <taxon>Pseudomonadota</taxon>
        <taxon>Alphaproteobacteria</taxon>
        <taxon>Hyphomicrobiales</taxon>
        <taxon>Rhodoblastaceae</taxon>
        <taxon>Rhodoblastus</taxon>
    </lineage>
</organism>
<comment type="caution">
    <text evidence="3">The sequence shown here is derived from an EMBL/GenBank/DDBJ whole genome shotgun (WGS) entry which is preliminary data.</text>
</comment>
<dbReference type="PANTHER" id="PTHR43630:SF2">
    <property type="entry name" value="GLYCOSYLTRANSFERASE"/>
    <property type="match status" value="1"/>
</dbReference>
<dbReference type="SUPFAM" id="SSF53448">
    <property type="entry name" value="Nucleotide-diphospho-sugar transferases"/>
    <property type="match status" value="1"/>
</dbReference>
<dbReference type="PANTHER" id="PTHR43630">
    <property type="entry name" value="POLY-BETA-1,6-N-ACETYL-D-GLUCOSAMINE SYNTHASE"/>
    <property type="match status" value="1"/>
</dbReference>
<dbReference type="CDD" id="cd02511">
    <property type="entry name" value="Beta4Glucosyltransferase"/>
    <property type="match status" value="1"/>
</dbReference>
<keyword evidence="4" id="KW-1185">Reference proteome</keyword>
<proteinExistence type="inferred from homology"/>
<comment type="similarity">
    <text evidence="1">Belongs to the glycosyltransferase 2 family. WaaE/KdtX subfamily.</text>
</comment>
<accession>A0ABS9Z6M2</accession>
<reference evidence="3" key="1">
    <citation type="journal article" date="2022" name="ISME J.">
        <title>Identification of active gaseous-alkane degraders at natural gas seeps.</title>
        <authorList>
            <person name="Farhan Ul Haque M."/>
            <person name="Hernandez M."/>
            <person name="Crombie A.T."/>
            <person name="Murrell J.C."/>
        </authorList>
    </citation>
    <scope>NUCLEOTIDE SEQUENCE</scope>
    <source>
        <strain evidence="3">PC2</strain>
    </source>
</reference>
<evidence type="ECO:0000259" key="2">
    <source>
        <dbReference type="Pfam" id="PF00535"/>
    </source>
</evidence>
<evidence type="ECO:0000313" key="3">
    <source>
        <dbReference type="EMBL" id="MCI4683247.1"/>
    </source>
</evidence>
<name>A0ABS9Z6M2_9HYPH</name>
<dbReference type="EMBL" id="JAIVFP010000001">
    <property type="protein sequence ID" value="MCI4683247.1"/>
    <property type="molecule type" value="Genomic_DNA"/>
</dbReference>
<dbReference type="Proteomes" id="UP001139104">
    <property type="component" value="Unassembled WGS sequence"/>
</dbReference>
<dbReference type="RefSeq" id="WP_243067209.1">
    <property type="nucleotide sequence ID" value="NZ_JAIVFK010000028.1"/>
</dbReference>
<feature type="domain" description="Glycosyltransferase 2-like" evidence="2">
    <location>
        <begin position="109"/>
        <end position="220"/>
    </location>
</feature>
<evidence type="ECO:0000313" key="4">
    <source>
        <dbReference type="Proteomes" id="UP001139104"/>
    </source>
</evidence>
<evidence type="ECO:0000256" key="1">
    <source>
        <dbReference type="ARBA" id="ARBA00038494"/>
    </source>
</evidence>
<sequence>MHDSQPRLDAQVAKDAAAARREAGRRLAAGKKPSLMRLALNPSLVFLRVYLGEGWLLRGTRGYIRARAAQLASFLTEATHFQMATGARSPAPNSAADIPAFQGATLPLSATIICKNEGGYIEKCVASLDGFAEIVVVDSGSTDATLDILRGFIARGWPIKLVERDWLGYAKQKQFAWEQATRDWVLSIDSDEWLDDDLRRELPALLAAPDEVVGWRLRRPLAFYGQLNVPPKDAKPERIIRLARREKVRFDESALVHEGLVADGRVLEASRGLLRHDRALRIDEQILKEATYACLKAQQRILRGKKPSLLKLVVNPPLYFLRIFFLNRVFLYWIDGYILARTRAAYSFIGEALHYQLSQDGGRRA</sequence>
<dbReference type="Gene3D" id="3.90.550.10">
    <property type="entry name" value="Spore Coat Polysaccharide Biosynthesis Protein SpsA, Chain A"/>
    <property type="match status" value="1"/>
</dbReference>
<protein>
    <submittedName>
        <fullName evidence="3">Glycosyltransferase family 2 protein</fullName>
    </submittedName>
</protein>
<dbReference type="Pfam" id="PF00535">
    <property type="entry name" value="Glycos_transf_2"/>
    <property type="match status" value="1"/>
</dbReference>
<gene>
    <name evidence="3" type="ORF">K2U94_10775</name>
</gene>